<reference evidence="2" key="2">
    <citation type="submission" date="2021-02" db="EMBL/GenBank/DDBJ databases">
        <title>Aspergillus puulaauensis MK2 genome sequence.</title>
        <authorList>
            <person name="Futagami T."/>
            <person name="Mori K."/>
            <person name="Kadooka C."/>
            <person name="Tanaka T."/>
        </authorList>
    </citation>
    <scope>NUCLEOTIDE SEQUENCE</scope>
    <source>
        <strain evidence="2">MK2</strain>
    </source>
</reference>
<dbReference type="KEGG" id="apuu:APUU_11764S"/>
<evidence type="ECO:0000256" key="1">
    <source>
        <dbReference type="SAM" id="MobiDB-lite"/>
    </source>
</evidence>
<feature type="compositionally biased region" description="Acidic residues" evidence="1">
    <location>
        <begin position="69"/>
        <end position="78"/>
    </location>
</feature>
<feature type="compositionally biased region" description="Low complexity" evidence="1">
    <location>
        <begin position="101"/>
        <end position="112"/>
    </location>
</feature>
<evidence type="ECO:0000313" key="2">
    <source>
        <dbReference type="EMBL" id="BCS18936.1"/>
    </source>
</evidence>
<name>A0A7R7XCV3_9EURO</name>
<feature type="region of interest" description="Disordered" evidence="1">
    <location>
        <begin position="1"/>
        <end position="158"/>
    </location>
</feature>
<protein>
    <submittedName>
        <fullName evidence="2">Uncharacterized protein</fullName>
    </submittedName>
</protein>
<evidence type="ECO:0000313" key="3">
    <source>
        <dbReference type="Proteomes" id="UP000654913"/>
    </source>
</evidence>
<proteinExistence type="predicted"/>
<dbReference type="OrthoDB" id="5395390at2759"/>
<feature type="compositionally biased region" description="Acidic residues" evidence="1">
    <location>
        <begin position="29"/>
        <end position="41"/>
    </location>
</feature>
<dbReference type="Gene3D" id="3.80.10.10">
    <property type="entry name" value="Ribonuclease Inhibitor"/>
    <property type="match status" value="1"/>
</dbReference>
<feature type="region of interest" description="Disordered" evidence="1">
    <location>
        <begin position="584"/>
        <end position="655"/>
    </location>
</feature>
<organism evidence="2 3">
    <name type="scientific">Aspergillus puulaauensis</name>
    <dbReference type="NCBI Taxonomy" id="1220207"/>
    <lineage>
        <taxon>Eukaryota</taxon>
        <taxon>Fungi</taxon>
        <taxon>Dikarya</taxon>
        <taxon>Ascomycota</taxon>
        <taxon>Pezizomycotina</taxon>
        <taxon>Eurotiomycetes</taxon>
        <taxon>Eurotiomycetidae</taxon>
        <taxon>Eurotiales</taxon>
        <taxon>Aspergillaceae</taxon>
        <taxon>Aspergillus</taxon>
    </lineage>
</organism>
<dbReference type="InterPro" id="IPR032675">
    <property type="entry name" value="LRR_dom_sf"/>
</dbReference>
<dbReference type="EMBL" id="AP024443">
    <property type="protein sequence ID" value="BCS18936.1"/>
    <property type="molecule type" value="Genomic_DNA"/>
</dbReference>
<dbReference type="SUPFAM" id="SSF52047">
    <property type="entry name" value="RNI-like"/>
    <property type="match status" value="1"/>
</dbReference>
<dbReference type="RefSeq" id="XP_041551130.1">
    <property type="nucleotide sequence ID" value="XM_041697890.1"/>
</dbReference>
<feature type="region of interest" description="Disordered" evidence="1">
    <location>
        <begin position="685"/>
        <end position="706"/>
    </location>
</feature>
<keyword evidence="3" id="KW-1185">Reference proteome</keyword>
<dbReference type="GeneID" id="64968941"/>
<gene>
    <name evidence="2" type="ORF">APUU_11764S</name>
</gene>
<feature type="compositionally biased region" description="Polar residues" evidence="1">
    <location>
        <begin position="14"/>
        <end position="27"/>
    </location>
</feature>
<reference evidence="2" key="1">
    <citation type="submission" date="2021-01" db="EMBL/GenBank/DDBJ databases">
        <authorList>
            <consortium name="Aspergillus puulaauensis MK2 genome sequencing consortium"/>
            <person name="Kazuki M."/>
            <person name="Futagami T."/>
        </authorList>
    </citation>
    <scope>NUCLEOTIDE SEQUENCE</scope>
    <source>
        <strain evidence="2">MK2</strain>
    </source>
</reference>
<dbReference type="AlphaFoldDB" id="A0A7R7XCV3"/>
<accession>A0A7R7XCV3</accession>
<sequence length="706" mass="80399">MAPTMRFPRGQSRPVRSNRTHVQSYNEESGPDDPLDEDSGTEQEGSRRLSLSLRPRSNRIRMSYRENSSDGESDESPSEDTGNVLSPETAVHPNQPLPDVTTYAIPTTPTPARRTRSVKTRSQTQKSKRTPTKRRLELGRPLNKRRKTDEPDTSSVGSGIIPPWQTLPYHILFDIFLRASYPLVEEKSIRRHSTVNWLVNVALQCRNFYEPALAALYHSPPLIPAPKSHGLLSLLVKPQDSLSTTYVSKIKELHVDVETLLVYKSGPTLGYFDLSKLIENTPQVNVLRLYHNNDYVVGLPPWDIPRSKWVYPEALFASINLTSIRLRSWDWNARFMNTQDLLPLILSKHNQAPFKSIRNLRILHVASEDADGDGVTGMPDERENVLAMALKELPSLHRLEFLESSILNDHLLPKLPFNLTSLTINNCDDVTTANFSLFLSTHGHSLRELSISHNRHLSLSFIVDLKKFCQSLERFTMDLSMHDWSSYHDVEPHFEELLSPSEIPTWPPTLQHLELVQLRKWKENTAEAFFTSLIEAAPELQNLRKLIISAILKTGWRDRASFREKWIGRLEKVFLRRSAPPNPAFRSIVRHSPGQEPGNPTEGSHLDETEIPSPSKRKSARIASLKYSDGEDNQSPSPRSYPMNEGDSDNDLPTMQGMCDVVVIRIDNQRPRETQFNEQDFLDDELSGDEDWTGHDMDMGDGGHAW</sequence>
<dbReference type="Proteomes" id="UP000654913">
    <property type="component" value="Chromosome 1"/>
</dbReference>